<organism evidence="10 11">
    <name type="scientific">Mycobacterium simulans</name>
    <dbReference type="NCBI Taxonomy" id="627089"/>
    <lineage>
        <taxon>Bacteria</taxon>
        <taxon>Bacillati</taxon>
        <taxon>Actinomycetota</taxon>
        <taxon>Actinomycetes</taxon>
        <taxon>Mycobacteriales</taxon>
        <taxon>Mycobacteriaceae</taxon>
        <taxon>Mycobacterium</taxon>
    </lineage>
</organism>
<dbReference type="SUPFAM" id="SSF47203">
    <property type="entry name" value="Acyl-CoA dehydrogenase C-terminal domain-like"/>
    <property type="match status" value="1"/>
</dbReference>
<comment type="caution">
    <text evidence="10">The sequence shown here is derived from an EMBL/GenBank/DDBJ whole genome shotgun (WGS) entry which is preliminary data.</text>
</comment>
<keyword evidence="5 6" id="KW-0560">Oxidoreductase</keyword>
<evidence type="ECO:0000313" key="11">
    <source>
        <dbReference type="Proteomes" id="UP000554965"/>
    </source>
</evidence>
<comment type="similarity">
    <text evidence="2 6">Belongs to the acyl-CoA dehydrogenase family.</text>
</comment>
<protein>
    <submittedName>
        <fullName evidence="10">Acyl-CoA dehydrogenase FadE17</fullName>
        <ecNumber evidence="10">1.3.99.-</ecNumber>
    </submittedName>
</protein>
<dbReference type="GO" id="GO:0050660">
    <property type="term" value="F:flavin adenine dinucleotide binding"/>
    <property type="evidence" value="ECO:0007669"/>
    <property type="project" value="InterPro"/>
</dbReference>
<dbReference type="InterPro" id="IPR009075">
    <property type="entry name" value="AcylCo_DH/oxidase_C"/>
</dbReference>
<dbReference type="InterPro" id="IPR046373">
    <property type="entry name" value="Acyl-CoA_Oxase/DH_mid-dom_sf"/>
</dbReference>
<evidence type="ECO:0000256" key="2">
    <source>
        <dbReference type="ARBA" id="ARBA00009347"/>
    </source>
</evidence>
<dbReference type="Pfam" id="PF00441">
    <property type="entry name" value="Acyl-CoA_dh_1"/>
    <property type="match status" value="1"/>
</dbReference>
<evidence type="ECO:0000313" key="10">
    <source>
        <dbReference type="EMBL" id="SOJ53983.1"/>
    </source>
</evidence>
<feature type="domain" description="Acyl-CoA oxidase/dehydrogenase middle" evidence="8">
    <location>
        <begin position="126"/>
        <end position="218"/>
    </location>
</feature>
<dbReference type="Proteomes" id="UP000554965">
    <property type="component" value="Unassembled WGS sequence"/>
</dbReference>
<name>A0A7Z7IKE8_9MYCO</name>
<dbReference type="Pfam" id="PF02770">
    <property type="entry name" value="Acyl-CoA_dh_M"/>
    <property type="match status" value="1"/>
</dbReference>
<accession>A0A7Z7IKE8</accession>
<gene>
    <name evidence="10" type="ORF">MSIMFB_01481</name>
</gene>
<evidence type="ECO:0000259" key="9">
    <source>
        <dbReference type="Pfam" id="PF02771"/>
    </source>
</evidence>
<dbReference type="InterPro" id="IPR052161">
    <property type="entry name" value="Mycobact_Acyl-CoA_DH"/>
</dbReference>
<dbReference type="PANTHER" id="PTHR43292">
    <property type="entry name" value="ACYL-COA DEHYDROGENASE"/>
    <property type="match status" value="1"/>
</dbReference>
<feature type="domain" description="Acyl-CoA dehydrogenase/oxidase N-terminal" evidence="9">
    <location>
        <begin position="10"/>
        <end position="122"/>
    </location>
</feature>
<dbReference type="EMBL" id="OCTY01000002">
    <property type="protein sequence ID" value="SOJ53983.1"/>
    <property type="molecule type" value="Genomic_DNA"/>
</dbReference>
<dbReference type="SUPFAM" id="SSF56645">
    <property type="entry name" value="Acyl-CoA dehydrogenase NM domain-like"/>
    <property type="match status" value="1"/>
</dbReference>
<dbReference type="Gene3D" id="2.40.110.10">
    <property type="entry name" value="Butyryl-CoA Dehydrogenase, subunit A, domain 2"/>
    <property type="match status" value="1"/>
</dbReference>
<sequence length="380" mass="41896">MAASPATLTAAELELRQRVRAFLAETLPWGTFEPGLGMASEVNPQFSAALAERGWIGMAVPTRYGGRDAAAVDRFVVVEELLRWGAPVGHHWVADRQIAQVLLRYGTEDQKRWLLPRICKGELCFCIGMSEPDAGSDLASVRTRGVRDADGWRVSGVKVWTSNAMRADFMIALCRTGEGERHRGLSRFLIDMRSPGVTVKPIPYLDGSTDHFAEVVLDGVLVPDERVIGEIGQGWTQNAAELAFERSGPDRWISTFLLVQEFIREHPDLASSSQGGRLIGELAAQYWVLRRLSLAVARAIDAGRTPAAEAALIKEMGTRFEQDVVSSLRQLLDRELVYPLDQTPSLFERLLRRATLDAPSFTIRGGTNEILRSVAAKGLS</sequence>
<reference evidence="10 11" key="1">
    <citation type="submission" date="2017-10" db="EMBL/GenBank/DDBJ databases">
        <authorList>
            <consortium name="Urmite Genomes"/>
        </authorList>
    </citation>
    <scope>NUCLEOTIDE SEQUENCE [LARGE SCALE GENOMIC DNA]</scope>
    <source>
        <strain evidence="10 11">FB-527</strain>
    </source>
</reference>
<dbReference type="Pfam" id="PF02771">
    <property type="entry name" value="Acyl-CoA_dh_N"/>
    <property type="match status" value="1"/>
</dbReference>
<evidence type="ECO:0000256" key="3">
    <source>
        <dbReference type="ARBA" id="ARBA00022630"/>
    </source>
</evidence>
<dbReference type="InterPro" id="IPR037069">
    <property type="entry name" value="AcylCoA_DH/ox_N_sf"/>
</dbReference>
<evidence type="ECO:0000256" key="5">
    <source>
        <dbReference type="ARBA" id="ARBA00023002"/>
    </source>
</evidence>
<keyword evidence="4 6" id="KW-0274">FAD</keyword>
<dbReference type="InterPro" id="IPR036250">
    <property type="entry name" value="AcylCo_DH-like_C"/>
</dbReference>
<feature type="domain" description="Acyl-CoA dehydrogenase/oxidase C-terminal" evidence="7">
    <location>
        <begin position="277"/>
        <end position="379"/>
    </location>
</feature>
<evidence type="ECO:0000256" key="4">
    <source>
        <dbReference type="ARBA" id="ARBA00022827"/>
    </source>
</evidence>
<dbReference type="InterPro" id="IPR006089">
    <property type="entry name" value="Acyl-CoA_DH_CS"/>
</dbReference>
<dbReference type="GO" id="GO:0005886">
    <property type="term" value="C:plasma membrane"/>
    <property type="evidence" value="ECO:0007669"/>
    <property type="project" value="TreeGrafter"/>
</dbReference>
<dbReference type="AlphaFoldDB" id="A0A7Z7IKE8"/>
<evidence type="ECO:0000259" key="7">
    <source>
        <dbReference type="Pfam" id="PF00441"/>
    </source>
</evidence>
<evidence type="ECO:0000256" key="6">
    <source>
        <dbReference type="RuleBase" id="RU362125"/>
    </source>
</evidence>
<dbReference type="InterPro" id="IPR013786">
    <property type="entry name" value="AcylCoA_DH/ox_N"/>
</dbReference>
<evidence type="ECO:0000259" key="8">
    <source>
        <dbReference type="Pfam" id="PF02770"/>
    </source>
</evidence>
<dbReference type="InterPro" id="IPR009100">
    <property type="entry name" value="AcylCoA_DH/oxidase_NM_dom_sf"/>
</dbReference>
<evidence type="ECO:0000256" key="1">
    <source>
        <dbReference type="ARBA" id="ARBA00001974"/>
    </source>
</evidence>
<dbReference type="Gene3D" id="1.10.540.10">
    <property type="entry name" value="Acyl-CoA dehydrogenase/oxidase, N-terminal domain"/>
    <property type="match status" value="1"/>
</dbReference>
<dbReference type="EC" id="1.3.99.-" evidence="10"/>
<keyword evidence="11" id="KW-1185">Reference proteome</keyword>
<proteinExistence type="inferred from homology"/>
<dbReference type="PROSITE" id="PS00072">
    <property type="entry name" value="ACYL_COA_DH_1"/>
    <property type="match status" value="1"/>
</dbReference>
<dbReference type="PANTHER" id="PTHR43292:SF4">
    <property type="entry name" value="ACYL-COA DEHYDROGENASE FADE34"/>
    <property type="match status" value="1"/>
</dbReference>
<dbReference type="InterPro" id="IPR006091">
    <property type="entry name" value="Acyl-CoA_Oxase/DH_mid-dom"/>
</dbReference>
<comment type="cofactor">
    <cofactor evidence="1 6">
        <name>FAD</name>
        <dbReference type="ChEBI" id="CHEBI:57692"/>
    </cofactor>
</comment>
<keyword evidence="3 6" id="KW-0285">Flavoprotein</keyword>
<dbReference type="RefSeq" id="WP_186242111.1">
    <property type="nucleotide sequence ID" value="NZ_OCTY01000002.1"/>
</dbReference>
<dbReference type="Gene3D" id="1.20.140.10">
    <property type="entry name" value="Butyryl-CoA Dehydrogenase, subunit A, domain 3"/>
    <property type="match status" value="1"/>
</dbReference>
<dbReference type="GO" id="GO:0003995">
    <property type="term" value="F:acyl-CoA dehydrogenase activity"/>
    <property type="evidence" value="ECO:0007669"/>
    <property type="project" value="InterPro"/>
</dbReference>